<protein>
    <submittedName>
        <fullName evidence="2">Uncharacterized protein</fullName>
    </submittedName>
</protein>
<dbReference type="AlphaFoldDB" id="A0A4Y8CUN1"/>
<feature type="compositionally biased region" description="Acidic residues" evidence="1">
    <location>
        <begin position="195"/>
        <end position="213"/>
    </location>
</feature>
<feature type="region of interest" description="Disordered" evidence="1">
    <location>
        <begin position="181"/>
        <end position="213"/>
    </location>
</feature>
<evidence type="ECO:0000313" key="3">
    <source>
        <dbReference type="Proteomes" id="UP000297299"/>
    </source>
</evidence>
<comment type="caution">
    <text evidence="2">The sequence shown here is derived from an EMBL/GenBank/DDBJ whole genome shotgun (WGS) entry which is preliminary data.</text>
</comment>
<sequence length="266" mass="28240">MDQKPVRPLEAIINKASKHYMIKISQSSSQTAGAPGPSQGPSMASSVHHPRTGIDSSQGGSVLRIDIMPVPGQGFSGNRAFIKSLWDSTEANGQIPGARTFTFVLDPATPPFVPSQGSLYGRLEEEGVTEDDCGFLHCGGLCALYAPCAANGDNNGALQQASFSAVQNEGEANIVPNEDNVQIGDIVPGGGNASDTEDDSDDDEEGGASLDWEDIPLAAEQRLELDEEIRTEIAEIKRGWILSGRFLNPAYPHKMGCACFFCILDG</sequence>
<dbReference type="OrthoDB" id="3546450at2759"/>
<dbReference type="Proteomes" id="UP000297299">
    <property type="component" value="Unassembled WGS sequence"/>
</dbReference>
<organism evidence="2 3">
    <name type="scientific">Botryotinia calthae</name>
    <dbReference type="NCBI Taxonomy" id="38488"/>
    <lineage>
        <taxon>Eukaryota</taxon>
        <taxon>Fungi</taxon>
        <taxon>Dikarya</taxon>
        <taxon>Ascomycota</taxon>
        <taxon>Pezizomycotina</taxon>
        <taxon>Leotiomycetes</taxon>
        <taxon>Helotiales</taxon>
        <taxon>Sclerotiniaceae</taxon>
        <taxon>Botryotinia</taxon>
    </lineage>
</organism>
<reference evidence="2 3" key="1">
    <citation type="submission" date="2017-11" db="EMBL/GenBank/DDBJ databases">
        <title>Comparative genomics of Botrytis spp.</title>
        <authorList>
            <person name="Valero-Jimenez C.A."/>
            <person name="Tapia P."/>
            <person name="Veloso J."/>
            <person name="Silva-Moreno E."/>
            <person name="Staats M."/>
            <person name="Valdes J.H."/>
            <person name="Van Kan J.A.L."/>
        </authorList>
    </citation>
    <scope>NUCLEOTIDE SEQUENCE [LARGE SCALE GENOMIC DNA]</scope>
    <source>
        <strain evidence="2 3">MUCL2830</strain>
    </source>
</reference>
<gene>
    <name evidence="2" type="ORF">BOTCAL_0296g00030</name>
</gene>
<evidence type="ECO:0000313" key="2">
    <source>
        <dbReference type="EMBL" id="TEY48283.1"/>
    </source>
</evidence>
<name>A0A4Y8CUN1_9HELO</name>
<proteinExistence type="predicted"/>
<accession>A0A4Y8CUN1</accession>
<feature type="region of interest" description="Disordered" evidence="1">
    <location>
        <begin position="25"/>
        <end position="60"/>
    </location>
</feature>
<evidence type="ECO:0000256" key="1">
    <source>
        <dbReference type="SAM" id="MobiDB-lite"/>
    </source>
</evidence>
<dbReference type="EMBL" id="PHWZ01000295">
    <property type="protein sequence ID" value="TEY48283.1"/>
    <property type="molecule type" value="Genomic_DNA"/>
</dbReference>
<keyword evidence="3" id="KW-1185">Reference proteome</keyword>